<evidence type="ECO:0000313" key="6">
    <source>
        <dbReference type="EMBL" id="MFK2825303.1"/>
    </source>
</evidence>
<evidence type="ECO:0000313" key="7">
    <source>
        <dbReference type="Proteomes" id="UP001619911"/>
    </source>
</evidence>
<dbReference type="PANTHER" id="PTHR30419">
    <property type="entry name" value="HTH-TYPE TRANSCRIPTIONAL REGULATOR YBHD"/>
    <property type="match status" value="1"/>
</dbReference>
<dbReference type="InterPro" id="IPR000847">
    <property type="entry name" value="LysR_HTH_N"/>
</dbReference>
<evidence type="ECO:0000256" key="4">
    <source>
        <dbReference type="ARBA" id="ARBA00023163"/>
    </source>
</evidence>
<evidence type="ECO:0000259" key="5">
    <source>
        <dbReference type="PROSITE" id="PS50931"/>
    </source>
</evidence>
<reference evidence="6 7" key="1">
    <citation type="submission" date="2023-07" db="EMBL/GenBank/DDBJ databases">
        <title>Bacillus lucianemedeirus sp. nov, a new species isolated from an immunobiological production facility.</title>
        <authorList>
            <person name="Costa L.V."/>
            <person name="Miranda R.V.S.L."/>
            <person name="Brandao M.L.L."/>
            <person name="Reis C.M.F."/>
            <person name="Frazao A.M."/>
            <person name="Cruz F.V."/>
            <person name="Baio P.V.P."/>
            <person name="Veras J.F.C."/>
            <person name="Ramos J.N."/>
            <person name="Vieira V."/>
        </authorList>
    </citation>
    <scope>NUCLEOTIDE SEQUENCE [LARGE SCALE GENOMIC DNA]</scope>
    <source>
        <strain evidence="6 7">B190/17</strain>
    </source>
</reference>
<dbReference type="Gene3D" id="3.40.190.290">
    <property type="match status" value="1"/>
</dbReference>
<dbReference type="Gene3D" id="1.10.10.10">
    <property type="entry name" value="Winged helix-like DNA-binding domain superfamily/Winged helix DNA-binding domain"/>
    <property type="match status" value="1"/>
</dbReference>
<dbReference type="PANTHER" id="PTHR30419:SF8">
    <property type="entry name" value="NITROGEN ASSIMILATION TRANSCRIPTIONAL ACTIVATOR-RELATED"/>
    <property type="match status" value="1"/>
</dbReference>
<protein>
    <submittedName>
        <fullName evidence="6">LysR family transcriptional regulator</fullName>
    </submittedName>
</protein>
<keyword evidence="4" id="KW-0804">Transcription</keyword>
<proteinExistence type="inferred from homology"/>
<name>A0ABW8I736_9BACI</name>
<evidence type="ECO:0000256" key="2">
    <source>
        <dbReference type="ARBA" id="ARBA00023015"/>
    </source>
</evidence>
<keyword evidence="7" id="KW-1185">Reference proteome</keyword>
<dbReference type="SUPFAM" id="SSF53850">
    <property type="entry name" value="Periplasmic binding protein-like II"/>
    <property type="match status" value="1"/>
</dbReference>
<dbReference type="InterPro" id="IPR036390">
    <property type="entry name" value="WH_DNA-bd_sf"/>
</dbReference>
<organism evidence="6 7">
    <name type="scientific">Bacillus lumedeiriae</name>
    <dbReference type="NCBI Taxonomy" id="3058829"/>
    <lineage>
        <taxon>Bacteria</taxon>
        <taxon>Bacillati</taxon>
        <taxon>Bacillota</taxon>
        <taxon>Bacilli</taxon>
        <taxon>Bacillales</taxon>
        <taxon>Bacillaceae</taxon>
        <taxon>Bacillus</taxon>
    </lineage>
</organism>
<dbReference type="CDD" id="cd05466">
    <property type="entry name" value="PBP2_LTTR_substrate"/>
    <property type="match status" value="1"/>
</dbReference>
<comment type="similarity">
    <text evidence="1">Belongs to the LysR transcriptional regulatory family.</text>
</comment>
<dbReference type="InterPro" id="IPR005119">
    <property type="entry name" value="LysR_subst-bd"/>
</dbReference>
<dbReference type="Proteomes" id="UP001619911">
    <property type="component" value="Unassembled WGS sequence"/>
</dbReference>
<evidence type="ECO:0000256" key="3">
    <source>
        <dbReference type="ARBA" id="ARBA00023125"/>
    </source>
</evidence>
<dbReference type="Pfam" id="PF00126">
    <property type="entry name" value="HTH_1"/>
    <property type="match status" value="1"/>
</dbReference>
<comment type="caution">
    <text evidence="6">The sequence shown here is derived from an EMBL/GenBank/DDBJ whole genome shotgun (WGS) entry which is preliminary data.</text>
</comment>
<dbReference type="InterPro" id="IPR050950">
    <property type="entry name" value="HTH-type_LysR_regulators"/>
</dbReference>
<sequence>MDIRHLHYFITLAEQTTFTQAAFVLHISQPSLSATIKKLENELGLILLDRSSREIRLTREGEILYHEAKKLVDHFGYVWEEMRRVKEQGPPELSVGLIESTKHWIPKILSRFKMEYKDVRIKLMDVLSLEDVEKALSNFEIHLAITNQYTDSEEIEMIPIYEEKLIALLPEDHLLKDHAYLTVRDLEGEALIICKEGFQTRTDTLNTFRTAEIRPNIQFEIERFEMACRLVEEGLGITVLPENYVKYSIKPNFLMKPIEDSNLSRTVYLAFDKNRYLPPLVLDFISLVKEFFDHRARPLT</sequence>
<evidence type="ECO:0000256" key="1">
    <source>
        <dbReference type="ARBA" id="ARBA00009437"/>
    </source>
</evidence>
<dbReference type="SUPFAM" id="SSF46785">
    <property type="entry name" value="Winged helix' DNA-binding domain"/>
    <property type="match status" value="1"/>
</dbReference>
<dbReference type="EMBL" id="JAUIYO010000003">
    <property type="protein sequence ID" value="MFK2825303.1"/>
    <property type="molecule type" value="Genomic_DNA"/>
</dbReference>
<dbReference type="PRINTS" id="PR00039">
    <property type="entry name" value="HTHLYSR"/>
</dbReference>
<keyword evidence="3" id="KW-0238">DNA-binding</keyword>
<gene>
    <name evidence="6" type="ORF">QYG89_06335</name>
</gene>
<dbReference type="PROSITE" id="PS50931">
    <property type="entry name" value="HTH_LYSR"/>
    <property type="match status" value="1"/>
</dbReference>
<accession>A0ABW8I736</accession>
<feature type="domain" description="HTH lysR-type" evidence="5">
    <location>
        <begin position="1"/>
        <end position="58"/>
    </location>
</feature>
<keyword evidence="2" id="KW-0805">Transcription regulation</keyword>
<dbReference type="RefSeq" id="WP_404315756.1">
    <property type="nucleotide sequence ID" value="NZ_JAUIYO010000003.1"/>
</dbReference>
<dbReference type="Pfam" id="PF03466">
    <property type="entry name" value="LysR_substrate"/>
    <property type="match status" value="1"/>
</dbReference>
<dbReference type="InterPro" id="IPR036388">
    <property type="entry name" value="WH-like_DNA-bd_sf"/>
</dbReference>